<sequence length="132" mass="14827">MRRNTRKVHTMKTHVGSRACAHEREGAARAHTCGYVRSPGRAAERPRPMYALWISAGERGSDAEAGTPPRRPWDGTAPWLPDARTRPEVLTRRRPRTAEYGALIPARIMRTESGALRDTPHRPARERGARPC</sequence>
<comment type="caution">
    <text evidence="2">The sequence shown here is derived from an EMBL/GenBank/DDBJ whole genome shotgun (WGS) entry which is preliminary data.</text>
</comment>
<feature type="region of interest" description="Disordered" evidence="1">
    <location>
        <begin position="60"/>
        <end position="132"/>
    </location>
</feature>
<reference evidence="2 3" key="1">
    <citation type="journal article" date="2014" name="Int. J. Syst. Evol. Microbiol.">
        <title>Complete genome sequence of Corynebacterium casei LMG S-19264T (=DSM 44701T), isolated from a smear-ripened cheese.</title>
        <authorList>
            <consortium name="US DOE Joint Genome Institute (JGI-PGF)"/>
            <person name="Walter F."/>
            <person name="Albersmeier A."/>
            <person name="Kalinowski J."/>
            <person name="Ruckert C."/>
        </authorList>
    </citation>
    <scope>NUCLEOTIDE SEQUENCE [LARGE SCALE GENOMIC DNA]</scope>
    <source>
        <strain evidence="2 3">KCTC 19473</strain>
    </source>
</reference>
<dbReference type="AlphaFoldDB" id="A0A918XAD5"/>
<evidence type="ECO:0000313" key="2">
    <source>
        <dbReference type="EMBL" id="GHD19216.1"/>
    </source>
</evidence>
<accession>A0A918XAD5</accession>
<organism evidence="2 3">
    <name type="scientific">Nocardiopsis kunsanensis</name>
    <dbReference type="NCBI Taxonomy" id="141693"/>
    <lineage>
        <taxon>Bacteria</taxon>
        <taxon>Bacillati</taxon>
        <taxon>Actinomycetota</taxon>
        <taxon>Actinomycetes</taxon>
        <taxon>Streptosporangiales</taxon>
        <taxon>Nocardiopsidaceae</taxon>
        <taxon>Nocardiopsis</taxon>
    </lineage>
</organism>
<evidence type="ECO:0000313" key="3">
    <source>
        <dbReference type="Proteomes" id="UP000654947"/>
    </source>
</evidence>
<protein>
    <submittedName>
        <fullName evidence="2">Uncharacterized protein</fullName>
    </submittedName>
</protein>
<name>A0A918XAD5_9ACTN</name>
<dbReference type="Proteomes" id="UP000654947">
    <property type="component" value="Unassembled WGS sequence"/>
</dbReference>
<keyword evidence="3" id="KW-1185">Reference proteome</keyword>
<gene>
    <name evidence="2" type="ORF">GCM10007147_10210</name>
</gene>
<evidence type="ECO:0000256" key="1">
    <source>
        <dbReference type="SAM" id="MobiDB-lite"/>
    </source>
</evidence>
<dbReference type="EMBL" id="BMXL01000003">
    <property type="protein sequence ID" value="GHD19216.1"/>
    <property type="molecule type" value="Genomic_DNA"/>
</dbReference>
<feature type="compositionally biased region" description="Basic and acidic residues" evidence="1">
    <location>
        <begin position="118"/>
        <end position="132"/>
    </location>
</feature>
<proteinExistence type="predicted"/>